<name>A0A653L3W3_AERVE</name>
<dbReference type="Gene3D" id="3.90.226.10">
    <property type="entry name" value="2-enoyl-CoA Hydratase, Chain A, domain 1"/>
    <property type="match status" value="1"/>
</dbReference>
<dbReference type="SUPFAM" id="SSF52096">
    <property type="entry name" value="ClpP/crotonase"/>
    <property type="match status" value="1"/>
</dbReference>
<dbReference type="GO" id="GO:0016020">
    <property type="term" value="C:membrane"/>
    <property type="evidence" value="ECO:0007669"/>
    <property type="project" value="InterPro"/>
</dbReference>
<proteinExistence type="predicted"/>
<protein>
    <recommendedName>
        <fullName evidence="4">SppA protein</fullName>
    </recommendedName>
</protein>
<dbReference type="Pfam" id="PF01972">
    <property type="entry name" value="SDH_protease"/>
    <property type="match status" value="1"/>
</dbReference>
<dbReference type="InterPro" id="IPR002825">
    <property type="entry name" value="Pept_S49_ser-pept_pro"/>
</dbReference>
<evidence type="ECO:0008006" key="4">
    <source>
        <dbReference type="Google" id="ProtNLM"/>
    </source>
</evidence>
<accession>A0A653L3W3</accession>
<dbReference type="AlphaFoldDB" id="A0A653L3W3"/>
<organism evidence="2 3">
    <name type="scientific">Aeromonas veronii</name>
    <dbReference type="NCBI Taxonomy" id="654"/>
    <lineage>
        <taxon>Bacteria</taxon>
        <taxon>Pseudomonadati</taxon>
        <taxon>Pseudomonadota</taxon>
        <taxon>Gammaproteobacteria</taxon>
        <taxon>Aeromonadales</taxon>
        <taxon>Aeromonadaceae</taxon>
        <taxon>Aeromonas</taxon>
    </lineage>
</organism>
<reference evidence="2 3" key="1">
    <citation type="submission" date="2019-10" db="EMBL/GenBank/DDBJ databases">
        <authorList>
            <person name="Karimi E."/>
        </authorList>
    </citation>
    <scope>NUCLEOTIDE SEQUENCE [LARGE SCALE GENOMIC DNA]</scope>
    <source>
        <strain evidence="2">Aeromonas sp. 8C</strain>
    </source>
</reference>
<sequence length="370" mass="41257">MEPIDFSVTLSDKHCDDGAEQSQQISTNDYLKRLAEYFSVEQKIDLVIYSGNIGSPADNDFRNVLSKSKKNEKVILWLSTYGGVPDSAYRMGRALQSHYNHITVYVDRYCKSSGTLLALAADEICMSESGEFGPLDIQLLNKEEFYERNSGLDSFQALSTLAERSNEIMRSQFMDLRMGARLSTKQALDAATKVTIGLLSPIYEQLEPMRLGEVHRSMQIAYEYGNRLNKGILKQNALSHLIAQYPSHSYVIDRIEAEDRLFSIVTEPGDALVVLSKILSPIVDERIANSAPLLVHLNDYLKESDDKHDCVATQEDAVNEDAVNEDAVNEDAVNEDAVNEDAVNEDAVNEDAVNEDAVNEDAVNEDAENN</sequence>
<dbReference type="RefSeq" id="WP_159157291.1">
    <property type="nucleotide sequence ID" value="NZ_LR732798.1"/>
</dbReference>
<dbReference type="PANTHER" id="PTHR35984">
    <property type="entry name" value="PERIPLASMIC SERINE PROTEASE"/>
    <property type="match status" value="1"/>
</dbReference>
<gene>
    <name evidence="2" type="ORF">AERO8C_20591</name>
</gene>
<evidence type="ECO:0000256" key="1">
    <source>
        <dbReference type="SAM" id="MobiDB-lite"/>
    </source>
</evidence>
<dbReference type="Proteomes" id="UP000439123">
    <property type="component" value="Unassembled WGS sequence"/>
</dbReference>
<evidence type="ECO:0000313" key="3">
    <source>
        <dbReference type="Proteomes" id="UP000439123"/>
    </source>
</evidence>
<dbReference type="PANTHER" id="PTHR35984:SF1">
    <property type="entry name" value="PERIPLASMIC SERINE PROTEASE"/>
    <property type="match status" value="1"/>
</dbReference>
<feature type="region of interest" description="Disordered" evidence="1">
    <location>
        <begin position="323"/>
        <end position="370"/>
    </location>
</feature>
<dbReference type="EMBL" id="CABWLC010000012">
    <property type="protein sequence ID" value="VXA85647.1"/>
    <property type="molecule type" value="Genomic_DNA"/>
</dbReference>
<evidence type="ECO:0000313" key="2">
    <source>
        <dbReference type="EMBL" id="VXA85647.1"/>
    </source>
</evidence>
<dbReference type="InterPro" id="IPR029045">
    <property type="entry name" value="ClpP/crotonase-like_dom_sf"/>
</dbReference>